<proteinExistence type="predicted"/>
<keyword evidence="2" id="KW-1185">Reference proteome</keyword>
<evidence type="ECO:0000313" key="2">
    <source>
        <dbReference type="Proteomes" id="UP000299102"/>
    </source>
</evidence>
<protein>
    <submittedName>
        <fullName evidence="1">Uncharacterized protein</fullName>
    </submittedName>
</protein>
<organism evidence="1 2">
    <name type="scientific">Eumeta variegata</name>
    <name type="common">Bagworm moth</name>
    <name type="synonym">Eumeta japonica</name>
    <dbReference type="NCBI Taxonomy" id="151549"/>
    <lineage>
        <taxon>Eukaryota</taxon>
        <taxon>Metazoa</taxon>
        <taxon>Ecdysozoa</taxon>
        <taxon>Arthropoda</taxon>
        <taxon>Hexapoda</taxon>
        <taxon>Insecta</taxon>
        <taxon>Pterygota</taxon>
        <taxon>Neoptera</taxon>
        <taxon>Endopterygota</taxon>
        <taxon>Lepidoptera</taxon>
        <taxon>Glossata</taxon>
        <taxon>Ditrysia</taxon>
        <taxon>Tineoidea</taxon>
        <taxon>Psychidae</taxon>
        <taxon>Oiketicinae</taxon>
        <taxon>Eumeta</taxon>
    </lineage>
</organism>
<comment type="caution">
    <text evidence="1">The sequence shown here is derived from an EMBL/GenBank/DDBJ whole genome shotgun (WGS) entry which is preliminary data.</text>
</comment>
<dbReference type="EMBL" id="BGZK01003148">
    <property type="protein sequence ID" value="GBP98477.1"/>
    <property type="molecule type" value="Genomic_DNA"/>
</dbReference>
<reference evidence="1 2" key="1">
    <citation type="journal article" date="2019" name="Commun. Biol.">
        <title>The bagworm genome reveals a unique fibroin gene that provides high tensile strength.</title>
        <authorList>
            <person name="Kono N."/>
            <person name="Nakamura H."/>
            <person name="Ohtoshi R."/>
            <person name="Tomita M."/>
            <person name="Numata K."/>
            <person name="Arakawa K."/>
        </authorList>
    </citation>
    <scope>NUCLEOTIDE SEQUENCE [LARGE SCALE GENOMIC DNA]</scope>
</reference>
<name>A0A4C2AIU9_EUMVA</name>
<evidence type="ECO:0000313" key="1">
    <source>
        <dbReference type="EMBL" id="GBP98477.1"/>
    </source>
</evidence>
<dbReference type="AlphaFoldDB" id="A0A4C2AIU9"/>
<gene>
    <name evidence="1" type="ORF">EVAR_59903_1</name>
</gene>
<accession>A0A4C2AIU9</accession>
<sequence length="167" mass="18707">MYRYNNLLSVPELRGTHRREPISPEHVFAGALIWRSPRISRSSPSRTSWPRGNWFFQDFPGNGHGKIRGFCTVVPPTGTRRMHKQKLGVADLPREIDPQKGQPDTAICSPSPGAVSERMLDVLRPRELGPRGHVVIHNFPDFSGTGHGKNPEVSRQAPFCRALQTVP</sequence>
<dbReference type="Proteomes" id="UP000299102">
    <property type="component" value="Unassembled WGS sequence"/>
</dbReference>